<dbReference type="AlphaFoldDB" id="A0A4V3HXU7"/>
<protein>
    <recommendedName>
        <fullName evidence="3">SnoaL-like domain protein</fullName>
    </recommendedName>
</protein>
<evidence type="ECO:0000313" key="1">
    <source>
        <dbReference type="EMBL" id="TDZ78684.1"/>
    </source>
</evidence>
<reference evidence="1 2" key="1">
    <citation type="journal article" date="2019" name="Sci. Rep.">
        <title>Extended insight into the Mycobacterium chelonae-abscessus complex through whole genome sequencing of Mycobacterium salmoniphilum outbreak and Mycobacterium salmoniphilum-like strains.</title>
        <authorList>
            <person name="Behra P.R.K."/>
            <person name="Das S."/>
            <person name="Pettersson B.M.F."/>
            <person name="Shirreff L."/>
            <person name="DuCote T."/>
            <person name="Jacobsson K.G."/>
            <person name="Ennis D.G."/>
            <person name="Kirsebom L.A."/>
        </authorList>
    </citation>
    <scope>NUCLEOTIDE SEQUENCE [LARGE SCALE GENOMIC DNA]</scope>
    <source>
        <strain evidence="1 2">DE 4585</strain>
    </source>
</reference>
<evidence type="ECO:0000313" key="2">
    <source>
        <dbReference type="Proteomes" id="UP000295117"/>
    </source>
</evidence>
<dbReference type="RefSeq" id="WP_191989192.1">
    <property type="nucleotide sequence ID" value="NZ_PECH01000009.1"/>
</dbReference>
<dbReference type="Proteomes" id="UP000295117">
    <property type="component" value="Unassembled WGS sequence"/>
</dbReference>
<dbReference type="EMBL" id="PECH01000009">
    <property type="protein sequence ID" value="TDZ78684.1"/>
    <property type="molecule type" value="Genomic_DNA"/>
</dbReference>
<comment type="caution">
    <text evidence="1">The sequence shown here is derived from an EMBL/GenBank/DDBJ whole genome shotgun (WGS) entry which is preliminary data.</text>
</comment>
<sequence>MPSPTTDLGLISDPAVRDAVTAWQSKDSDHWLAAFVEAPALTDDGASRDFNVFSAEIGNEYFTQIERVSPDGRTVIGQFHSDTWGDFRTFFRFIQGPEGKFTKLEIGQA</sequence>
<organism evidence="1 2">
    <name type="scientific">Mycobacteroides salmoniphilum</name>
    <dbReference type="NCBI Taxonomy" id="404941"/>
    <lineage>
        <taxon>Bacteria</taxon>
        <taxon>Bacillati</taxon>
        <taxon>Actinomycetota</taxon>
        <taxon>Actinomycetes</taxon>
        <taxon>Mycobacteriales</taxon>
        <taxon>Mycobacteriaceae</taxon>
        <taxon>Mycobacteroides</taxon>
    </lineage>
</organism>
<gene>
    <name evidence="1" type="ORF">DE4585_04521</name>
</gene>
<proteinExistence type="predicted"/>
<accession>A0A4V3HXU7</accession>
<name>A0A4V3HXU7_9MYCO</name>
<evidence type="ECO:0008006" key="3">
    <source>
        <dbReference type="Google" id="ProtNLM"/>
    </source>
</evidence>